<feature type="compositionally biased region" description="Basic and acidic residues" evidence="1">
    <location>
        <begin position="57"/>
        <end position="68"/>
    </location>
</feature>
<accession>A0A4P9X4R3</accession>
<feature type="compositionally biased region" description="Pro residues" evidence="1">
    <location>
        <begin position="247"/>
        <end position="258"/>
    </location>
</feature>
<protein>
    <submittedName>
        <fullName evidence="2">Uncharacterized protein</fullName>
    </submittedName>
</protein>
<feature type="compositionally biased region" description="Basic residues" evidence="1">
    <location>
        <begin position="136"/>
        <end position="149"/>
    </location>
</feature>
<dbReference type="Proteomes" id="UP000274922">
    <property type="component" value="Unassembled WGS sequence"/>
</dbReference>
<dbReference type="AlphaFoldDB" id="A0A4P9X4R3"/>
<gene>
    <name evidence="2" type="ORF">CXG81DRAFT_27211</name>
</gene>
<proteinExistence type="predicted"/>
<sequence length="258" mass="25390">MPAGRRSTRAAAAAATAAAAAAVATPSPQTSPSVSVTRRRSARQASAAAAGRPADPLSDREADADHAGFETPLAAGSSPALSSSSSSSAAPLLEPAAASDTVVAASVSPSPSPSPSPATRRHAGARPRGAAASPGSRRRSGASSRRRRSSAAAAASPPSLRASAADAVHEEPRPVPPVAETVMADAREDGTDPDRSPEAARPQEDAVVLASDAGADAGALDPPAMTLDTPGDEAMDEADSFAAIPVPASPSPPNSSHR</sequence>
<feature type="compositionally biased region" description="Acidic residues" evidence="1">
    <location>
        <begin position="230"/>
        <end position="239"/>
    </location>
</feature>
<feature type="compositionally biased region" description="Basic and acidic residues" evidence="1">
    <location>
        <begin position="185"/>
        <end position="204"/>
    </location>
</feature>
<feature type="compositionally biased region" description="Low complexity" evidence="1">
    <location>
        <begin position="72"/>
        <end position="109"/>
    </location>
</feature>
<organism evidence="2 3">
    <name type="scientific">Caulochytrium protostelioides</name>
    <dbReference type="NCBI Taxonomy" id="1555241"/>
    <lineage>
        <taxon>Eukaryota</taxon>
        <taxon>Fungi</taxon>
        <taxon>Fungi incertae sedis</taxon>
        <taxon>Chytridiomycota</taxon>
        <taxon>Chytridiomycota incertae sedis</taxon>
        <taxon>Chytridiomycetes</taxon>
        <taxon>Caulochytriales</taxon>
        <taxon>Caulochytriaceae</taxon>
        <taxon>Caulochytrium</taxon>
    </lineage>
</organism>
<evidence type="ECO:0000313" key="3">
    <source>
        <dbReference type="Proteomes" id="UP000274922"/>
    </source>
</evidence>
<feature type="non-terminal residue" evidence="2">
    <location>
        <position position="258"/>
    </location>
</feature>
<evidence type="ECO:0000256" key="1">
    <source>
        <dbReference type="SAM" id="MobiDB-lite"/>
    </source>
</evidence>
<evidence type="ECO:0000313" key="2">
    <source>
        <dbReference type="EMBL" id="RKP00076.1"/>
    </source>
</evidence>
<feature type="compositionally biased region" description="Low complexity" evidence="1">
    <location>
        <begin position="43"/>
        <end position="54"/>
    </location>
</feature>
<dbReference type="EMBL" id="ML014237">
    <property type="protein sequence ID" value="RKP00076.1"/>
    <property type="molecule type" value="Genomic_DNA"/>
</dbReference>
<feature type="compositionally biased region" description="Low complexity" evidence="1">
    <location>
        <begin position="150"/>
        <end position="165"/>
    </location>
</feature>
<feature type="compositionally biased region" description="Low complexity" evidence="1">
    <location>
        <begin position="205"/>
        <end position="224"/>
    </location>
</feature>
<name>A0A4P9X4R3_9FUNG</name>
<keyword evidence="3" id="KW-1185">Reference proteome</keyword>
<feature type="compositionally biased region" description="Low complexity" evidence="1">
    <location>
        <begin position="1"/>
        <end position="36"/>
    </location>
</feature>
<reference evidence="3" key="1">
    <citation type="journal article" date="2018" name="Nat. Microbiol.">
        <title>Leveraging single-cell genomics to expand the fungal tree of life.</title>
        <authorList>
            <person name="Ahrendt S.R."/>
            <person name="Quandt C.A."/>
            <person name="Ciobanu D."/>
            <person name="Clum A."/>
            <person name="Salamov A."/>
            <person name="Andreopoulos B."/>
            <person name="Cheng J.F."/>
            <person name="Woyke T."/>
            <person name="Pelin A."/>
            <person name="Henrissat B."/>
            <person name="Reynolds N.K."/>
            <person name="Benny G.L."/>
            <person name="Smith M.E."/>
            <person name="James T.Y."/>
            <person name="Grigoriev I.V."/>
        </authorList>
    </citation>
    <scope>NUCLEOTIDE SEQUENCE [LARGE SCALE GENOMIC DNA]</scope>
    <source>
        <strain evidence="3">ATCC 52028</strain>
    </source>
</reference>
<feature type="compositionally biased region" description="Low complexity" evidence="1">
    <location>
        <begin position="126"/>
        <end position="135"/>
    </location>
</feature>
<feature type="region of interest" description="Disordered" evidence="1">
    <location>
        <begin position="1"/>
        <end position="258"/>
    </location>
</feature>